<dbReference type="SUPFAM" id="SSF47090">
    <property type="entry name" value="PGBD-like"/>
    <property type="match status" value="1"/>
</dbReference>
<name>A0A9D1LBV8_9FIRM</name>
<sequence length="86" mass="8753">CIDPATADIAIADASGETDDAKSAQGAAPVYDMLENGARGAEVHALQKCLHEPGYDPATADGIFDSKTANAIDLLQAQNALPVTGL</sequence>
<reference evidence="2" key="1">
    <citation type="submission" date="2020-10" db="EMBL/GenBank/DDBJ databases">
        <authorList>
            <person name="Gilroy R."/>
        </authorList>
    </citation>
    <scope>NUCLEOTIDE SEQUENCE</scope>
    <source>
        <strain evidence="2">ChiHcec3-11533</strain>
    </source>
</reference>
<proteinExistence type="predicted"/>
<organism evidence="2 3">
    <name type="scientific">Candidatus Pullichristensenella excrementigallinarum</name>
    <dbReference type="NCBI Taxonomy" id="2840907"/>
    <lineage>
        <taxon>Bacteria</taxon>
        <taxon>Bacillati</taxon>
        <taxon>Bacillota</taxon>
        <taxon>Clostridia</taxon>
        <taxon>Candidatus Pullichristensenella</taxon>
    </lineage>
</organism>
<feature type="domain" description="Peptidoglycan binding-like" evidence="1">
    <location>
        <begin position="39"/>
        <end position="85"/>
    </location>
</feature>
<evidence type="ECO:0000313" key="3">
    <source>
        <dbReference type="Proteomes" id="UP000824072"/>
    </source>
</evidence>
<evidence type="ECO:0000313" key="2">
    <source>
        <dbReference type="EMBL" id="HIU34029.1"/>
    </source>
</evidence>
<gene>
    <name evidence="2" type="ORF">IAB02_05650</name>
</gene>
<dbReference type="Gene3D" id="1.10.101.10">
    <property type="entry name" value="PGBD-like superfamily/PGBD"/>
    <property type="match status" value="1"/>
</dbReference>
<protein>
    <submittedName>
        <fullName evidence="2">Peptidoglycan-binding protein</fullName>
    </submittedName>
</protein>
<dbReference type="AlphaFoldDB" id="A0A9D1LBV8"/>
<dbReference type="InterPro" id="IPR036365">
    <property type="entry name" value="PGBD-like_sf"/>
</dbReference>
<accession>A0A9D1LBV8</accession>
<dbReference type="InterPro" id="IPR002477">
    <property type="entry name" value="Peptidoglycan-bd-like"/>
</dbReference>
<feature type="non-terminal residue" evidence="2">
    <location>
        <position position="1"/>
    </location>
</feature>
<evidence type="ECO:0000259" key="1">
    <source>
        <dbReference type="Pfam" id="PF01471"/>
    </source>
</evidence>
<dbReference type="Proteomes" id="UP000824072">
    <property type="component" value="Unassembled WGS sequence"/>
</dbReference>
<comment type="caution">
    <text evidence="2">The sequence shown here is derived from an EMBL/GenBank/DDBJ whole genome shotgun (WGS) entry which is preliminary data.</text>
</comment>
<dbReference type="InterPro" id="IPR036366">
    <property type="entry name" value="PGBDSf"/>
</dbReference>
<dbReference type="EMBL" id="DVMU01000124">
    <property type="protein sequence ID" value="HIU34029.1"/>
    <property type="molecule type" value="Genomic_DNA"/>
</dbReference>
<reference evidence="2" key="2">
    <citation type="journal article" date="2021" name="PeerJ">
        <title>Extensive microbial diversity within the chicken gut microbiome revealed by metagenomics and culture.</title>
        <authorList>
            <person name="Gilroy R."/>
            <person name="Ravi A."/>
            <person name="Getino M."/>
            <person name="Pursley I."/>
            <person name="Horton D.L."/>
            <person name="Alikhan N.F."/>
            <person name="Baker D."/>
            <person name="Gharbi K."/>
            <person name="Hall N."/>
            <person name="Watson M."/>
            <person name="Adriaenssens E.M."/>
            <person name="Foster-Nyarko E."/>
            <person name="Jarju S."/>
            <person name="Secka A."/>
            <person name="Antonio M."/>
            <person name="Oren A."/>
            <person name="Chaudhuri R.R."/>
            <person name="La Ragione R."/>
            <person name="Hildebrand F."/>
            <person name="Pallen M.J."/>
        </authorList>
    </citation>
    <scope>NUCLEOTIDE SEQUENCE</scope>
    <source>
        <strain evidence="2">ChiHcec3-11533</strain>
    </source>
</reference>
<dbReference type="Pfam" id="PF01471">
    <property type="entry name" value="PG_binding_1"/>
    <property type="match status" value="1"/>
</dbReference>